<evidence type="ECO:0000256" key="6">
    <source>
        <dbReference type="PIRSR" id="PIRSR000137-2"/>
    </source>
</evidence>
<dbReference type="PIRSF" id="PIRSF000137">
    <property type="entry name" value="Alcohol_oxidase"/>
    <property type="match status" value="1"/>
</dbReference>
<dbReference type="SUPFAM" id="SSF54373">
    <property type="entry name" value="FAD-linked reductases, C-terminal domain"/>
    <property type="match status" value="1"/>
</dbReference>
<protein>
    <submittedName>
        <fullName evidence="9">Aryl-alcohol oxidase 1</fullName>
    </submittedName>
</protein>
<sequence length="596" mass="63989">MSYLFALSLFLAPALGALYTNPSQLPGKSNYDYIVVGGGAGGGVIANRLTEDIGTRVLLIEAGSSDYQNLNIRVPGFASRLGGSQFDWNFTTAAQPGLNGRTIPYTRGHVLGGSTSINYMAYTRGSKDDWDRWANVTGDDGWSWDSVQPYVRKMEKLVPPADHHNTTGEIDPSIHGHYGPVGVSLAGYALPTDPRVINASLELSAEFPFNLDANSGNTLGISWFQFTIADGERVNSATAYIAPALRRSNLDVLVNTQVTKVLRTGTQSGKAVFRGVQLAQNASSRVYTLNAHEEVVLSAGAIMTPHILLLSGVGDASLLSSLGIETIVDLPDVGQNLQDHPLVSSSYTVNSTNTLDNLTANATLLAEQLQQWESTRTGELVIGPSNQVGWLRLPGNSSIFESAADPSAGPTSAHYQLFFSDSFISFSEPPPPGGHFLTVFTNLISPSTRGNVTLASKDPFEYPVIQPNFFSTDFDIFTIRESIKAARRYLSAPAWNDWILEEFGSFAQAQTDAEIEQYARNSAFTVFHMCGTSAMGRTGSVGRGSGALNADLTVKGTVGLRVVDASAFPFIPSGHTQVPVYILAERAADLIKHAHA</sequence>
<evidence type="ECO:0000256" key="3">
    <source>
        <dbReference type="ARBA" id="ARBA00022630"/>
    </source>
</evidence>
<dbReference type="GO" id="GO:0050660">
    <property type="term" value="F:flavin adenine dinucleotide binding"/>
    <property type="evidence" value="ECO:0007669"/>
    <property type="project" value="InterPro"/>
</dbReference>
<feature type="domain" description="Glucose-methanol-choline oxidoreductase N-terminal" evidence="8">
    <location>
        <begin position="300"/>
        <end position="314"/>
    </location>
</feature>
<evidence type="ECO:0000256" key="1">
    <source>
        <dbReference type="ARBA" id="ARBA00001974"/>
    </source>
</evidence>
<dbReference type="InterPro" id="IPR007867">
    <property type="entry name" value="GMC_OxRtase_C"/>
</dbReference>
<dbReference type="Pfam" id="PF00732">
    <property type="entry name" value="GMC_oxred_N"/>
    <property type="match status" value="1"/>
</dbReference>
<dbReference type="InParanoid" id="W4KG78"/>
<dbReference type="Proteomes" id="UP000030671">
    <property type="component" value="Unassembled WGS sequence"/>
</dbReference>
<reference evidence="9 10" key="1">
    <citation type="journal article" date="2012" name="New Phytol.">
        <title>Insight into trade-off between wood decay and parasitism from the genome of a fungal forest pathogen.</title>
        <authorList>
            <person name="Olson A."/>
            <person name="Aerts A."/>
            <person name="Asiegbu F."/>
            <person name="Belbahri L."/>
            <person name="Bouzid O."/>
            <person name="Broberg A."/>
            <person name="Canback B."/>
            <person name="Coutinho P.M."/>
            <person name="Cullen D."/>
            <person name="Dalman K."/>
            <person name="Deflorio G."/>
            <person name="van Diepen L.T."/>
            <person name="Dunand C."/>
            <person name="Duplessis S."/>
            <person name="Durling M."/>
            <person name="Gonthier P."/>
            <person name="Grimwood J."/>
            <person name="Fossdal C.G."/>
            <person name="Hansson D."/>
            <person name="Henrissat B."/>
            <person name="Hietala A."/>
            <person name="Himmelstrand K."/>
            <person name="Hoffmeister D."/>
            <person name="Hogberg N."/>
            <person name="James T.Y."/>
            <person name="Karlsson M."/>
            <person name="Kohler A."/>
            <person name="Kues U."/>
            <person name="Lee Y.H."/>
            <person name="Lin Y.C."/>
            <person name="Lind M."/>
            <person name="Lindquist E."/>
            <person name="Lombard V."/>
            <person name="Lucas S."/>
            <person name="Lunden K."/>
            <person name="Morin E."/>
            <person name="Murat C."/>
            <person name="Park J."/>
            <person name="Raffaello T."/>
            <person name="Rouze P."/>
            <person name="Salamov A."/>
            <person name="Schmutz J."/>
            <person name="Solheim H."/>
            <person name="Stahlberg J."/>
            <person name="Velez H."/>
            <person name="de Vries R.P."/>
            <person name="Wiebenga A."/>
            <person name="Woodward S."/>
            <person name="Yakovlev I."/>
            <person name="Garbelotto M."/>
            <person name="Martin F."/>
            <person name="Grigoriev I.V."/>
            <person name="Stenlid J."/>
        </authorList>
    </citation>
    <scope>NUCLEOTIDE SEQUENCE [LARGE SCALE GENOMIC DNA]</scope>
    <source>
        <strain evidence="9 10">TC 32-1</strain>
    </source>
</reference>
<evidence type="ECO:0000256" key="2">
    <source>
        <dbReference type="ARBA" id="ARBA00010790"/>
    </source>
</evidence>
<evidence type="ECO:0000259" key="8">
    <source>
        <dbReference type="PROSITE" id="PS00624"/>
    </source>
</evidence>
<dbReference type="Gene3D" id="3.30.560.10">
    <property type="entry name" value="Glucose Oxidase, domain 3"/>
    <property type="match status" value="1"/>
</dbReference>
<evidence type="ECO:0000256" key="7">
    <source>
        <dbReference type="SAM" id="SignalP"/>
    </source>
</evidence>
<proteinExistence type="inferred from homology"/>
<name>W4KG78_HETIT</name>
<keyword evidence="10" id="KW-1185">Reference proteome</keyword>
<feature type="binding site" evidence="6">
    <location>
        <position position="110"/>
    </location>
    <ligand>
        <name>FAD</name>
        <dbReference type="ChEBI" id="CHEBI:57692"/>
    </ligand>
</feature>
<feature type="signal peptide" evidence="7">
    <location>
        <begin position="1"/>
        <end position="16"/>
    </location>
</feature>
<dbReference type="PANTHER" id="PTHR11552">
    <property type="entry name" value="GLUCOSE-METHANOL-CHOLINE GMC OXIDOREDUCTASE"/>
    <property type="match status" value="1"/>
</dbReference>
<gene>
    <name evidence="9" type="primary">aao1</name>
    <name evidence="9" type="ORF">HETIRDRAFT_63456</name>
</gene>
<keyword evidence="7" id="KW-0732">Signal</keyword>
<dbReference type="Gene3D" id="3.50.50.60">
    <property type="entry name" value="FAD/NAD(P)-binding domain"/>
    <property type="match status" value="1"/>
</dbReference>
<feature type="active site" description="Proton acceptor" evidence="5">
    <location>
        <position position="575"/>
    </location>
</feature>
<dbReference type="GeneID" id="20678639"/>
<evidence type="ECO:0000313" key="10">
    <source>
        <dbReference type="Proteomes" id="UP000030671"/>
    </source>
</evidence>
<dbReference type="EMBL" id="KI925456">
    <property type="protein sequence ID" value="ETW84739.1"/>
    <property type="molecule type" value="Genomic_DNA"/>
</dbReference>
<comment type="cofactor">
    <cofactor evidence="1 6">
        <name>FAD</name>
        <dbReference type="ChEBI" id="CHEBI:57692"/>
    </cofactor>
</comment>
<keyword evidence="4 6" id="KW-0274">FAD</keyword>
<dbReference type="Pfam" id="PF05199">
    <property type="entry name" value="GMC_oxred_C"/>
    <property type="match status" value="1"/>
</dbReference>
<dbReference type="InterPro" id="IPR012132">
    <property type="entry name" value="GMC_OxRdtase"/>
</dbReference>
<evidence type="ECO:0000256" key="4">
    <source>
        <dbReference type="ARBA" id="ARBA00022827"/>
    </source>
</evidence>
<dbReference type="eggNOG" id="KOG1238">
    <property type="taxonomic scope" value="Eukaryota"/>
</dbReference>
<dbReference type="PROSITE" id="PS00624">
    <property type="entry name" value="GMC_OXRED_2"/>
    <property type="match status" value="1"/>
</dbReference>
<evidence type="ECO:0000256" key="5">
    <source>
        <dbReference type="PIRSR" id="PIRSR000137-1"/>
    </source>
</evidence>
<feature type="binding site" evidence="6">
    <location>
        <position position="258"/>
    </location>
    <ligand>
        <name>FAD</name>
        <dbReference type="ChEBI" id="CHEBI:57692"/>
    </ligand>
</feature>
<keyword evidence="3" id="KW-0285">Flavoprotein</keyword>
<dbReference type="PANTHER" id="PTHR11552:SF147">
    <property type="entry name" value="CHOLINE DEHYDROGENASE, MITOCHONDRIAL"/>
    <property type="match status" value="1"/>
</dbReference>
<dbReference type="RefSeq" id="XP_009543297.1">
    <property type="nucleotide sequence ID" value="XM_009545002.1"/>
</dbReference>
<feature type="chain" id="PRO_5004844455" evidence="7">
    <location>
        <begin position="17"/>
        <end position="596"/>
    </location>
</feature>
<feature type="active site" description="Proton donor" evidence="5">
    <location>
        <position position="528"/>
    </location>
</feature>
<dbReference type="GO" id="GO:0016614">
    <property type="term" value="F:oxidoreductase activity, acting on CH-OH group of donors"/>
    <property type="evidence" value="ECO:0007669"/>
    <property type="project" value="InterPro"/>
</dbReference>
<dbReference type="HOGENOM" id="CLU_002865_6_3_1"/>
<dbReference type="SUPFAM" id="SSF51905">
    <property type="entry name" value="FAD/NAD(P)-binding domain"/>
    <property type="match status" value="1"/>
</dbReference>
<dbReference type="OrthoDB" id="269227at2759"/>
<dbReference type="InterPro" id="IPR000172">
    <property type="entry name" value="GMC_OxRdtase_N"/>
</dbReference>
<accession>W4KG78</accession>
<evidence type="ECO:0000313" key="9">
    <source>
        <dbReference type="EMBL" id="ETW84739.1"/>
    </source>
</evidence>
<dbReference type="InterPro" id="IPR036188">
    <property type="entry name" value="FAD/NAD-bd_sf"/>
</dbReference>
<comment type="similarity">
    <text evidence="2">Belongs to the GMC oxidoreductase family.</text>
</comment>
<dbReference type="AlphaFoldDB" id="W4KG78"/>
<organism evidence="9 10">
    <name type="scientific">Heterobasidion irregulare (strain TC 32-1)</name>
    <dbReference type="NCBI Taxonomy" id="747525"/>
    <lineage>
        <taxon>Eukaryota</taxon>
        <taxon>Fungi</taxon>
        <taxon>Dikarya</taxon>
        <taxon>Basidiomycota</taxon>
        <taxon>Agaricomycotina</taxon>
        <taxon>Agaricomycetes</taxon>
        <taxon>Russulales</taxon>
        <taxon>Bondarzewiaceae</taxon>
        <taxon>Heterobasidion</taxon>
        <taxon>Heterobasidion annosum species complex</taxon>
    </lineage>
</organism>
<dbReference type="KEGG" id="hir:HETIRDRAFT_63456"/>